<dbReference type="FunFam" id="2.30.30.30:FF:000001">
    <property type="entry name" value="50S ribosomal protein L2"/>
    <property type="match status" value="1"/>
</dbReference>
<evidence type="ECO:0000256" key="6">
    <source>
        <dbReference type="SAM" id="MobiDB-lite"/>
    </source>
</evidence>
<feature type="compositionally biased region" description="Basic residues" evidence="6">
    <location>
        <begin position="256"/>
        <end position="265"/>
    </location>
</feature>
<keyword evidence="5" id="KW-0694">RNA-binding</keyword>
<dbReference type="EMBL" id="AP017470">
    <property type="protein sequence ID" value="BBB32927.1"/>
    <property type="molecule type" value="Genomic_DNA"/>
</dbReference>
<dbReference type="PROSITE" id="PS00467">
    <property type="entry name" value="RIBOSOMAL_L2"/>
    <property type="match status" value="1"/>
</dbReference>
<evidence type="ECO:0000256" key="2">
    <source>
        <dbReference type="ARBA" id="ARBA00022980"/>
    </source>
</evidence>
<organism evidence="9 10">
    <name type="scientific">Thermotomaculum hydrothermale</name>
    <dbReference type="NCBI Taxonomy" id="981385"/>
    <lineage>
        <taxon>Bacteria</taxon>
        <taxon>Pseudomonadati</taxon>
        <taxon>Acidobacteriota</taxon>
        <taxon>Holophagae</taxon>
        <taxon>Thermotomaculales</taxon>
        <taxon>Thermotomaculaceae</taxon>
        <taxon>Thermotomaculum</taxon>
    </lineage>
</organism>
<dbReference type="InterPro" id="IPR014722">
    <property type="entry name" value="Rib_uL2_dom2"/>
</dbReference>
<dbReference type="Proteomes" id="UP000595564">
    <property type="component" value="Chromosome"/>
</dbReference>
<dbReference type="InterPro" id="IPR012340">
    <property type="entry name" value="NA-bd_OB-fold"/>
</dbReference>
<keyword evidence="2 5" id="KW-0689">Ribosomal protein</keyword>
<dbReference type="GO" id="GO:0003735">
    <property type="term" value="F:structural constituent of ribosome"/>
    <property type="evidence" value="ECO:0007669"/>
    <property type="project" value="InterPro"/>
</dbReference>
<dbReference type="InterPro" id="IPR008991">
    <property type="entry name" value="Translation_prot_SH3-like_sf"/>
</dbReference>
<dbReference type="PANTHER" id="PTHR13691">
    <property type="entry name" value="RIBOSOMAL PROTEIN L2"/>
    <property type="match status" value="1"/>
</dbReference>
<dbReference type="HAMAP" id="MF_01320_B">
    <property type="entry name" value="Ribosomal_uL2_B"/>
    <property type="match status" value="1"/>
</dbReference>
<sequence>MALKKFKPYTPSRRFMTVADFSVLTKKEPEKSLTEPLHSKGGRNNLGRVTVRFRGGGHKRLYRIIDFKRNKDNIPAKVVSIEYDPNRSAWIALVVYADGEKRYIIAPEGLKVGDTIMSGENVDIMVGNTLPLKSIPVGTLIHNVELKIGKGAQLCRSAGTYAQLLAKEGDYAHLRLPSGEVRLVHVNCRATIGQVSNQEHENIKIGKAGRSRWLGRRPHVRGVAMNPIDHPMGGGEGRTSGGRPSCSPWGWPTKGYRTRKKNHRTDKYIVRRRKA</sequence>
<evidence type="ECO:0000256" key="5">
    <source>
        <dbReference type="HAMAP-Rule" id="MF_01320"/>
    </source>
</evidence>
<comment type="function">
    <text evidence="5">One of the primary rRNA binding proteins. Required for association of the 30S and 50S subunits to form the 70S ribosome, for tRNA binding and peptide bond formation. It has been suggested to have peptidyltransferase activity; this is somewhat controversial. Makes several contacts with the 16S rRNA in the 70S ribosome.</text>
</comment>
<dbReference type="SMART" id="SM01383">
    <property type="entry name" value="Ribosomal_L2"/>
    <property type="match status" value="1"/>
</dbReference>
<dbReference type="InterPro" id="IPR022671">
    <property type="entry name" value="Ribosomal_uL2_CS"/>
</dbReference>
<dbReference type="NCBIfam" id="TIGR01171">
    <property type="entry name" value="rplB_bact"/>
    <property type="match status" value="1"/>
</dbReference>
<dbReference type="RefSeq" id="WP_201327229.1">
    <property type="nucleotide sequence ID" value="NZ_AP017470.1"/>
</dbReference>
<dbReference type="InterPro" id="IPR022666">
    <property type="entry name" value="Ribosomal_uL2_RNA-bd_dom"/>
</dbReference>
<evidence type="ECO:0000256" key="1">
    <source>
        <dbReference type="ARBA" id="ARBA00005636"/>
    </source>
</evidence>
<reference evidence="9 10" key="1">
    <citation type="journal article" date="2012" name="Extremophiles">
        <title>Thermotomaculum hydrothermale gen. nov., sp. nov., a novel heterotrophic thermophile within the phylum Acidobacteria from a deep-sea hydrothermal vent chimney in the Southern Okinawa Trough.</title>
        <authorList>
            <person name="Izumi H."/>
            <person name="Nunoura T."/>
            <person name="Miyazaki M."/>
            <person name="Mino S."/>
            <person name="Toki T."/>
            <person name="Takai K."/>
            <person name="Sako Y."/>
            <person name="Sawabe T."/>
            <person name="Nakagawa S."/>
        </authorList>
    </citation>
    <scope>NUCLEOTIDE SEQUENCE [LARGE SCALE GENOMIC DNA]</scope>
    <source>
        <strain evidence="9 10">AC55</strain>
    </source>
</reference>
<feature type="domain" description="Large ribosomal subunit protein uL2 C-terminal" evidence="7">
    <location>
        <begin position="124"/>
        <end position="252"/>
    </location>
</feature>
<comment type="similarity">
    <text evidence="1 5">Belongs to the universal ribosomal protein uL2 family.</text>
</comment>
<keyword evidence="10" id="KW-1185">Reference proteome</keyword>
<dbReference type="InterPro" id="IPR022669">
    <property type="entry name" value="Ribosomal_uL2_C"/>
</dbReference>
<dbReference type="FunFam" id="4.10.950.10:FF:000001">
    <property type="entry name" value="50S ribosomal protein L2"/>
    <property type="match status" value="1"/>
</dbReference>
<dbReference type="KEGG" id="thyd:TTHT_1415"/>
<dbReference type="GO" id="GO:0019843">
    <property type="term" value="F:rRNA binding"/>
    <property type="evidence" value="ECO:0007669"/>
    <property type="project" value="UniProtKB-UniRule"/>
</dbReference>
<evidence type="ECO:0000256" key="4">
    <source>
        <dbReference type="ARBA" id="ARBA00035242"/>
    </source>
</evidence>
<dbReference type="Pfam" id="PF00181">
    <property type="entry name" value="Ribosomal_L2_N"/>
    <property type="match status" value="1"/>
</dbReference>
<dbReference type="InterPro" id="IPR002171">
    <property type="entry name" value="Ribosomal_uL2"/>
</dbReference>
<dbReference type="FunFam" id="2.40.50.140:FF:000003">
    <property type="entry name" value="50S ribosomal protein L2"/>
    <property type="match status" value="1"/>
</dbReference>
<dbReference type="SMART" id="SM01382">
    <property type="entry name" value="Ribosomal_L2_C"/>
    <property type="match status" value="1"/>
</dbReference>
<dbReference type="InterPro" id="IPR005880">
    <property type="entry name" value="Ribosomal_uL2_bac/org-type"/>
</dbReference>
<dbReference type="PIRSF" id="PIRSF002158">
    <property type="entry name" value="Ribosomal_L2"/>
    <property type="match status" value="1"/>
</dbReference>
<dbReference type="SUPFAM" id="SSF50249">
    <property type="entry name" value="Nucleic acid-binding proteins"/>
    <property type="match status" value="1"/>
</dbReference>
<comment type="subunit">
    <text evidence="5">Part of the 50S ribosomal subunit. Forms a bridge to the 30S subunit in the 70S ribosome.</text>
</comment>
<dbReference type="GO" id="GO:0002181">
    <property type="term" value="P:cytoplasmic translation"/>
    <property type="evidence" value="ECO:0007669"/>
    <property type="project" value="TreeGrafter"/>
</dbReference>
<dbReference type="AlphaFoldDB" id="A0A7R6SZN2"/>
<evidence type="ECO:0000313" key="9">
    <source>
        <dbReference type="EMBL" id="BBB32927.1"/>
    </source>
</evidence>
<dbReference type="Pfam" id="PF03947">
    <property type="entry name" value="Ribosomal_L2_C"/>
    <property type="match status" value="1"/>
</dbReference>
<dbReference type="GO" id="GO:0016740">
    <property type="term" value="F:transferase activity"/>
    <property type="evidence" value="ECO:0007669"/>
    <property type="project" value="InterPro"/>
</dbReference>
<accession>A0A7R6SZN2</accession>
<evidence type="ECO:0000259" key="8">
    <source>
        <dbReference type="SMART" id="SM01383"/>
    </source>
</evidence>
<dbReference type="PANTHER" id="PTHR13691:SF5">
    <property type="entry name" value="LARGE RIBOSOMAL SUBUNIT PROTEIN UL2M"/>
    <property type="match status" value="1"/>
</dbReference>
<feature type="region of interest" description="Disordered" evidence="6">
    <location>
        <begin position="223"/>
        <end position="265"/>
    </location>
</feature>
<evidence type="ECO:0000259" key="7">
    <source>
        <dbReference type="SMART" id="SM01382"/>
    </source>
</evidence>
<feature type="domain" description="Large ribosomal subunit protein uL2 RNA-binding" evidence="8">
    <location>
        <begin position="42"/>
        <end position="118"/>
    </location>
</feature>
<evidence type="ECO:0000313" key="10">
    <source>
        <dbReference type="Proteomes" id="UP000595564"/>
    </source>
</evidence>
<dbReference type="InterPro" id="IPR014726">
    <property type="entry name" value="Ribosomal_uL2_dom3"/>
</dbReference>
<dbReference type="Gene3D" id="2.40.50.140">
    <property type="entry name" value="Nucleic acid-binding proteins"/>
    <property type="match status" value="1"/>
</dbReference>
<name>A0A7R6SZN2_9BACT</name>
<gene>
    <name evidence="5 9" type="primary">rplB</name>
    <name evidence="9" type="ORF">TTHT_1415</name>
</gene>
<protein>
    <recommendedName>
        <fullName evidence="4 5">Large ribosomal subunit protein uL2</fullName>
    </recommendedName>
</protein>
<dbReference type="SUPFAM" id="SSF50104">
    <property type="entry name" value="Translation proteins SH3-like domain"/>
    <property type="match status" value="1"/>
</dbReference>
<dbReference type="Gene3D" id="4.10.950.10">
    <property type="entry name" value="Ribosomal protein L2, domain 3"/>
    <property type="match status" value="1"/>
</dbReference>
<evidence type="ECO:0000256" key="3">
    <source>
        <dbReference type="ARBA" id="ARBA00023274"/>
    </source>
</evidence>
<keyword evidence="5" id="KW-0699">rRNA-binding</keyword>
<dbReference type="Gene3D" id="2.30.30.30">
    <property type="match status" value="1"/>
</dbReference>
<keyword evidence="3 5" id="KW-0687">Ribonucleoprotein</keyword>
<dbReference type="GO" id="GO:0015934">
    <property type="term" value="C:large ribosomal subunit"/>
    <property type="evidence" value="ECO:0007669"/>
    <property type="project" value="InterPro"/>
</dbReference>
<proteinExistence type="inferred from homology"/>